<evidence type="ECO:0000259" key="1">
    <source>
        <dbReference type="SMART" id="SM00849"/>
    </source>
</evidence>
<protein>
    <submittedName>
        <fullName evidence="2">L-ascorbate metabolism protein UlaG, beta-lactamase superfamily</fullName>
    </submittedName>
</protein>
<dbReference type="Proteomes" id="UP000184287">
    <property type="component" value="Unassembled WGS sequence"/>
</dbReference>
<dbReference type="InterPro" id="IPR001279">
    <property type="entry name" value="Metallo-B-lactamas"/>
</dbReference>
<accession>A0A1M5KVF5</accession>
<gene>
    <name evidence="2" type="ORF">SAMN04488522_106104</name>
</gene>
<dbReference type="InterPro" id="IPR050114">
    <property type="entry name" value="UPF0173_UPF0282_UlaG_hydrolase"/>
</dbReference>
<dbReference type="EMBL" id="FQUQ01000006">
    <property type="protein sequence ID" value="SHG56650.1"/>
    <property type="molecule type" value="Genomic_DNA"/>
</dbReference>
<name>A0A1M5KVF5_9SPHI</name>
<dbReference type="Pfam" id="PF12706">
    <property type="entry name" value="Lactamase_B_2"/>
    <property type="match status" value="1"/>
</dbReference>
<dbReference type="SUPFAM" id="SSF56281">
    <property type="entry name" value="Metallo-hydrolase/oxidoreductase"/>
    <property type="match status" value="1"/>
</dbReference>
<proteinExistence type="predicted"/>
<organism evidence="2 3">
    <name type="scientific">Pedobacter caeni</name>
    <dbReference type="NCBI Taxonomy" id="288992"/>
    <lineage>
        <taxon>Bacteria</taxon>
        <taxon>Pseudomonadati</taxon>
        <taxon>Bacteroidota</taxon>
        <taxon>Sphingobacteriia</taxon>
        <taxon>Sphingobacteriales</taxon>
        <taxon>Sphingobacteriaceae</taxon>
        <taxon>Pedobacter</taxon>
    </lineage>
</organism>
<dbReference type="STRING" id="288992.SAMN04488522_106104"/>
<dbReference type="RefSeq" id="WP_073236020.1">
    <property type="nucleotide sequence ID" value="NZ_FQUQ01000006.1"/>
</dbReference>
<dbReference type="InterPro" id="IPR036866">
    <property type="entry name" value="RibonucZ/Hydroxyglut_hydro"/>
</dbReference>
<dbReference type="Gene3D" id="3.60.15.10">
    <property type="entry name" value="Ribonuclease Z/Hydroxyacylglutathione hydrolase-like"/>
    <property type="match status" value="1"/>
</dbReference>
<evidence type="ECO:0000313" key="3">
    <source>
        <dbReference type="Proteomes" id="UP000184287"/>
    </source>
</evidence>
<dbReference type="AlphaFoldDB" id="A0A1M5KVF5"/>
<dbReference type="PANTHER" id="PTHR43546:SF3">
    <property type="entry name" value="UPF0173 METAL-DEPENDENT HYDROLASE MJ1163"/>
    <property type="match status" value="1"/>
</dbReference>
<dbReference type="PANTHER" id="PTHR43546">
    <property type="entry name" value="UPF0173 METAL-DEPENDENT HYDROLASE MJ1163-RELATED"/>
    <property type="match status" value="1"/>
</dbReference>
<reference evidence="3" key="1">
    <citation type="submission" date="2016-11" db="EMBL/GenBank/DDBJ databases">
        <authorList>
            <person name="Varghese N."/>
            <person name="Submissions S."/>
        </authorList>
    </citation>
    <scope>NUCLEOTIDE SEQUENCE [LARGE SCALE GENOMIC DNA]</scope>
    <source>
        <strain evidence="3">DSM 16990</strain>
    </source>
</reference>
<keyword evidence="3" id="KW-1185">Reference proteome</keyword>
<dbReference type="SMART" id="SM00849">
    <property type="entry name" value="Lactamase_B"/>
    <property type="match status" value="1"/>
</dbReference>
<dbReference type="OrthoDB" id="9805728at2"/>
<evidence type="ECO:0000313" key="2">
    <source>
        <dbReference type="EMBL" id="SHG56650.1"/>
    </source>
</evidence>
<feature type="domain" description="Metallo-beta-lactamase" evidence="1">
    <location>
        <begin position="13"/>
        <end position="215"/>
    </location>
</feature>
<sequence>MGNKEKVRVRRLGWAGVEIECAGETLLIDYVQDISQLPMIRNPDERFPASSKTGATSVALLTHLHNDHADPGALDVALSKDAPVFRPIMAKGNDADLALTKYAETEFKKYKLRTEIVGEWEERKVGPFQIFSVPAVDGFGDPQLSWVVECGGFKIIHAGDTLHHGSWWRIFHRFGPLNVAFLPINAPIVDFPPLRPMSSIEAVMTPEQAAVAASILKAGFVVPIHYDAMHKPPTYIETANPIERLTASLRDLNLGIMVKEPGDWFELW</sequence>